<organism evidence="3 4">
    <name type="scientific">Gemmatirosa kalamazoonensis</name>
    <dbReference type="NCBI Taxonomy" id="861299"/>
    <lineage>
        <taxon>Bacteria</taxon>
        <taxon>Pseudomonadati</taxon>
        <taxon>Gemmatimonadota</taxon>
        <taxon>Gemmatimonadia</taxon>
        <taxon>Gemmatimonadales</taxon>
        <taxon>Gemmatimonadaceae</taxon>
        <taxon>Gemmatirosa</taxon>
    </lineage>
</organism>
<keyword evidence="1" id="KW-1133">Transmembrane helix</keyword>
<keyword evidence="1" id="KW-0812">Transmembrane</keyword>
<feature type="transmembrane region" description="Helical" evidence="1">
    <location>
        <begin position="12"/>
        <end position="33"/>
    </location>
</feature>
<evidence type="ECO:0000256" key="1">
    <source>
        <dbReference type="SAM" id="Phobius"/>
    </source>
</evidence>
<dbReference type="Pfam" id="PF09990">
    <property type="entry name" value="DUF2231"/>
    <property type="match status" value="1"/>
</dbReference>
<protein>
    <recommendedName>
        <fullName evidence="2">DUF2231 domain-containing protein</fullName>
    </recommendedName>
</protein>
<reference evidence="3 4" key="1">
    <citation type="journal article" date="2014" name="Genome Announc.">
        <title>Genome Sequence and Methylome of Soil Bacterium Gemmatirosa kalamazoonensis KBS708T, a Member of the Rarely Cultivated Gemmatimonadetes Phylum.</title>
        <authorList>
            <person name="Debruyn J.M."/>
            <person name="Radosevich M."/>
            <person name="Wommack K.E."/>
            <person name="Polson S.W."/>
            <person name="Hauser L.J."/>
            <person name="Fawaz M.N."/>
            <person name="Korlach J."/>
            <person name="Tsai Y.C."/>
        </authorList>
    </citation>
    <scope>NUCLEOTIDE SEQUENCE [LARGE SCALE GENOMIC DNA]</scope>
    <source>
        <strain evidence="3 4">KBS708</strain>
    </source>
</reference>
<dbReference type="InterPro" id="IPR019251">
    <property type="entry name" value="DUF2231_TM"/>
</dbReference>
<keyword evidence="1" id="KW-0472">Membrane</keyword>
<evidence type="ECO:0000259" key="2">
    <source>
        <dbReference type="Pfam" id="PF09990"/>
    </source>
</evidence>
<feature type="transmembrane region" description="Helical" evidence="1">
    <location>
        <begin position="79"/>
        <end position="100"/>
    </location>
</feature>
<dbReference type="Proteomes" id="UP000019151">
    <property type="component" value="Chromosome"/>
</dbReference>
<dbReference type="HOGENOM" id="CLU_107155_2_1_0"/>
<evidence type="ECO:0000313" key="4">
    <source>
        <dbReference type="Proteomes" id="UP000019151"/>
    </source>
</evidence>
<dbReference type="STRING" id="861299.J421_4041"/>
<dbReference type="KEGG" id="gba:J421_4041"/>
<dbReference type="InParanoid" id="W0RPY7"/>
<evidence type="ECO:0000313" key="3">
    <source>
        <dbReference type="EMBL" id="AHG91578.1"/>
    </source>
</evidence>
<dbReference type="PATRIC" id="fig|861299.3.peg.4098"/>
<name>W0RPY7_9BACT</name>
<sequence length="163" mass="16816">MESKAKLLGHPIHQILIVFPLGLLGMAVIFDVLRVAAGWALGTTVFHMIAAGVVAGLVAAVFGLVDWSAIPGSTRAKGVGARHGLGNVVVVVLFLASWWLRRDDPANPPSTAFVLSLLGGGLALVTGWLGGELVNRLGVGVDDGAHLDAPSSLSGRPARSSER</sequence>
<proteinExistence type="predicted"/>
<gene>
    <name evidence="3" type="ORF">J421_4041</name>
</gene>
<dbReference type="OrthoDB" id="2873672at2"/>
<accession>W0RPY7</accession>
<feature type="transmembrane region" description="Helical" evidence="1">
    <location>
        <begin position="45"/>
        <end position="67"/>
    </location>
</feature>
<keyword evidence="4" id="KW-1185">Reference proteome</keyword>
<dbReference type="RefSeq" id="WP_025413024.1">
    <property type="nucleotide sequence ID" value="NZ_CP007128.1"/>
</dbReference>
<dbReference type="eggNOG" id="COG4244">
    <property type="taxonomic scope" value="Bacteria"/>
</dbReference>
<dbReference type="EMBL" id="CP007128">
    <property type="protein sequence ID" value="AHG91578.1"/>
    <property type="molecule type" value="Genomic_DNA"/>
</dbReference>
<dbReference type="AlphaFoldDB" id="W0RPY7"/>
<feature type="domain" description="DUF2231" evidence="2">
    <location>
        <begin position="9"/>
        <end position="142"/>
    </location>
</feature>
<feature type="transmembrane region" description="Helical" evidence="1">
    <location>
        <begin position="112"/>
        <end position="130"/>
    </location>
</feature>